<evidence type="ECO:0000256" key="1">
    <source>
        <dbReference type="ARBA" id="ARBA00004115"/>
    </source>
</evidence>
<dbReference type="RefSeq" id="XP_021284572.1">
    <property type="nucleotide sequence ID" value="XM_021428897.1"/>
</dbReference>
<keyword evidence="6" id="KW-0812">Transmembrane</keyword>
<reference evidence="31" key="1">
    <citation type="submission" date="2025-08" db="UniProtKB">
        <authorList>
            <consortium name="RefSeq"/>
        </authorList>
    </citation>
    <scope>IDENTIFICATION</scope>
    <source>
        <tissue evidence="31">Leaf</tissue>
    </source>
</reference>
<dbReference type="Gene3D" id="1.10.510.10">
    <property type="entry name" value="Transferase(Phosphotransferase) domain 1"/>
    <property type="match status" value="1"/>
</dbReference>
<evidence type="ECO:0000256" key="24">
    <source>
        <dbReference type="ARBA" id="ARBA00048679"/>
    </source>
</evidence>
<dbReference type="SMART" id="SM00564">
    <property type="entry name" value="PQQ"/>
    <property type="match status" value="3"/>
</dbReference>
<keyword evidence="12" id="KW-0067">ATP-binding</keyword>
<evidence type="ECO:0000256" key="26">
    <source>
        <dbReference type="SAM" id="MobiDB-lite"/>
    </source>
</evidence>
<dbReference type="InterPro" id="IPR000719">
    <property type="entry name" value="Prot_kinase_dom"/>
</dbReference>
<dbReference type="PANTHER" id="PTHR13954">
    <property type="entry name" value="IRE1-RELATED"/>
    <property type="match status" value="1"/>
</dbReference>
<dbReference type="SUPFAM" id="SSF56112">
    <property type="entry name" value="Protein kinase-like (PK-like)"/>
    <property type="match status" value="1"/>
</dbReference>
<keyword evidence="13" id="KW-0391">Immunity</keyword>
<evidence type="ECO:0000256" key="14">
    <source>
        <dbReference type="ARBA" id="ARBA00022989"/>
    </source>
</evidence>
<dbReference type="GO" id="GO:0036498">
    <property type="term" value="P:IRE1-mediated unfolded protein response"/>
    <property type="evidence" value="ECO:0007669"/>
    <property type="project" value="TreeGrafter"/>
</dbReference>
<evidence type="ECO:0000256" key="10">
    <source>
        <dbReference type="ARBA" id="ARBA00022801"/>
    </source>
</evidence>
<feature type="domain" description="Protein kinase" evidence="28">
    <location>
        <begin position="455"/>
        <end position="745"/>
    </location>
</feature>
<dbReference type="InterPro" id="IPR045133">
    <property type="entry name" value="IRE1/2-like"/>
</dbReference>
<keyword evidence="21" id="KW-0834">Unfolded protein response</keyword>
<keyword evidence="19" id="KW-0325">Glycoprotein</keyword>
<feature type="domain" description="KEN" evidence="29">
    <location>
        <begin position="748"/>
        <end position="879"/>
    </location>
</feature>
<dbReference type="Proteomes" id="UP000504621">
    <property type="component" value="Unplaced"/>
</dbReference>
<evidence type="ECO:0000256" key="6">
    <source>
        <dbReference type="ARBA" id="ARBA00022692"/>
    </source>
</evidence>
<evidence type="ECO:0000259" key="28">
    <source>
        <dbReference type="PROSITE" id="PS50011"/>
    </source>
</evidence>
<keyword evidence="11" id="KW-0256">Endoplasmic reticulum</keyword>
<evidence type="ECO:0000259" key="29">
    <source>
        <dbReference type="PROSITE" id="PS51392"/>
    </source>
</evidence>
<keyword evidence="18" id="KW-0804">Transcription</keyword>
<dbReference type="InterPro" id="IPR011047">
    <property type="entry name" value="Quinoprotein_ADH-like_sf"/>
</dbReference>
<dbReference type="FunFam" id="1.20.1440.180:FF:000002">
    <property type="entry name" value="Serine/threonine-protein kinase/endoribonuclease IRE1"/>
    <property type="match status" value="1"/>
</dbReference>
<comment type="catalytic activity">
    <reaction evidence="23">
        <text>L-threonyl-[protein] + ATP = O-phospho-L-threonyl-[protein] + ADP + H(+)</text>
        <dbReference type="Rhea" id="RHEA:46608"/>
        <dbReference type="Rhea" id="RHEA-COMP:11060"/>
        <dbReference type="Rhea" id="RHEA-COMP:11605"/>
        <dbReference type="ChEBI" id="CHEBI:15378"/>
        <dbReference type="ChEBI" id="CHEBI:30013"/>
        <dbReference type="ChEBI" id="CHEBI:30616"/>
        <dbReference type="ChEBI" id="CHEBI:61977"/>
        <dbReference type="ChEBI" id="CHEBI:456216"/>
        <dbReference type="EC" id="2.7.11.1"/>
    </reaction>
</comment>
<evidence type="ECO:0000256" key="17">
    <source>
        <dbReference type="ARBA" id="ARBA00023157"/>
    </source>
</evidence>
<dbReference type="GO" id="GO:0005524">
    <property type="term" value="F:ATP binding"/>
    <property type="evidence" value="ECO:0007669"/>
    <property type="project" value="UniProtKB-KW"/>
</dbReference>
<proteinExistence type="predicted"/>
<feature type="chain" id="PRO_5026883346" description="non-specific serine/threonine protein kinase" evidence="27">
    <location>
        <begin position="22"/>
        <end position="882"/>
    </location>
</feature>
<dbReference type="PROSITE" id="PS00108">
    <property type="entry name" value="PROTEIN_KINASE_ST"/>
    <property type="match status" value="1"/>
</dbReference>
<evidence type="ECO:0000256" key="3">
    <source>
        <dbReference type="ARBA" id="ARBA00022527"/>
    </source>
</evidence>
<dbReference type="Pfam" id="PF06479">
    <property type="entry name" value="Ribonuc_2-5A"/>
    <property type="match status" value="1"/>
</dbReference>
<dbReference type="AlphaFoldDB" id="A0A6J1ABL1"/>
<keyword evidence="14" id="KW-1133">Transmembrane helix</keyword>
<keyword evidence="15" id="KW-0805">Transcription regulation</keyword>
<keyword evidence="9" id="KW-0418">Kinase</keyword>
<evidence type="ECO:0000313" key="31">
    <source>
        <dbReference type="RefSeq" id="XP_021284572.1"/>
    </source>
</evidence>
<keyword evidence="4" id="KW-0507">mRNA processing</keyword>
<dbReference type="SUPFAM" id="SSF50998">
    <property type="entry name" value="Quinoprotein alcohol dehydrogenase-like"/>
    <property type="match status" value="1"/>
</dbReference>
<dbReference type="Gene3D" id="2.130.10.10">
    <property type="entry name" value="YVTN repeat-like/Quinoprotein amine dehydrogenase"/>
    <property type="match status" value="1"/>
</dbReference>
<keyword evidence="20" id="KW-0508">mRNA splicing</keyword>
<evidence type="ECO:0000256" key="18">
    <source>
        <dbReference type="ARBA" id="ARBA00023163"/>
    </source>
</evidence>
<evidence type="ECO:0000256" key="2">
    <source>
        <dbReference type="ARBA" id="ARBA00012513"/>
    </source>
</evidence>
<evidence type="ECO:0000256" key="4">
    <source>
        <dbReference type="ARBA" id="ARBA00022664"/>
    </source>
</evidence>
<evidence type="ECO:0000256" key="21">
    <source>
        <dbReference type="ARBA" id="ARBA00023230"/>
    </source>
</evidence>
<keyword evidence="8" id="KW-0547">Nucleotide-binding</keyword>
<accession>A0A6J1ABL1</accession>
<dbReference type="InterPro" id="IPR011009">
    <property type="entry name" value="Kinase-like_dom_sf"/>
</dbReference>
<dbReference type="PROSITE" id="PS50011">
    <property type="entry name" value="PROTEIN_KINASE_DOM"/>
    <property type="match status" value="1"/>
</dbReference>
<dbReference type="FunFam" id="2.130.10.10:FF:001716">
    <property type="entry name" value="Inositol requiring 1-1"/>
    <property type="match status" value="1"/>
</dbReference>
<dbReference type="GO" id="GO:0042742">
    <property type="term" value="P:defense response to bacterium"/>
    <property type="evidence" value="ECO:0007669"/>
    <property type="project" value="UniProtKB-ARBA"/>
</dbReference>
<evidence type="ECO:0000256" key="7">
    <source>
        <dbReference type="ARBA" id="ARBA00022729"/>
    </source>
</evidence>
<evidence type="ECO:0000256" key="19">
    <source>
        <dbReference type="ARBA" id="ARBA00023180"/>
    </source>
</evidence>
<dbReference type="CDD" id="cd10422">
    <property type="entry name" value="RNase_Ire1"/>
    <property type="match status" value="1"/>
</dbReference>
<dbReference type="PROSITE" id="PS51392">
    <property type="entry name" value="KEN"/>
    <property type="match status" value="1"/>
</dbReference>
<dbReference type="FunFam" id="3.30.200.20:FF:000077">
    <property type="entry name" value="Putative Serine/threonine-protein kinase/endoribonuclease IRE1"/>
    <property type="match status" value="1"/>
</dbReference>
<evidence type="ECO:0000256" key="5">
    <source>
        <dbReference type="ARBA" id="ARBA00022679"/>
    </source>
</evidence>
<evidence type="ECO:0000256" key="11">
    <source>
        <dbReference type="ARBA" id="ARBA00022824"/>
    </source>
</evidence>
<organism evidence="30 31">
    <name type="scientific">Herrania umbratica</name>
    <dbReference type="NCBI Taxonomy" id="108875"/>
    <lineage>
        <taxon>Eukaryota</taxon>
        <taxon>Viridiplantae</taxon>
        <taxon>Streptophyta</taxon>
        <taxon>Embryophyta</taxon>
        <taxon>Tracheophyta</taxon>
        <taxon>Spermatophyta</taxon>
        <taxon>Magnoliopsida</taxon>
        <taxon>eudicotyledons</taxon>
        <taxon>Gunneridae</taxon>
        <taxon>Pentapetalae</taxon>
        <taxon>rosids</taxon>
        <taxon>malvids</taxon>
        <taxon>Malvales</taxon>
        <taxon>Malvaceae</taxon>
        <taxon>Byttnerioideae</taxon>
        <taxon>Herrania</taxon>
    </lineage>
</organism>
<evidence type="ECO:0000256" key="13">
    <source>
        <dbReference type="ARBA" id="ARBA00022859"/>
    </source>
</evidence>
<dbReference type="InterPro" id="IPR015943">
    <property type="entry name" value="WD40/YVTN_repeat-like_dom_sf"/>
</dbReference>
<dbReference type="GO" id="GO:0002376">
    <property type="term" value="P:immune system process"/>
    <property type="evidence" value="ECO:0007669"/>
    <property type="project" value="UniProtKB-KW"/>
</dbReference>
<evidence type="ECO:0000256" key="22">
    <source>
        <dbReference type="ARBA" id="ARBA00023268"/>
    </source>
</evidence>
<dbReference type="GO" id="GO:0004674">
    <property type="term" value="F:protein serine/threonine kinase activity"/>
    <property type="evidence" value="ECO:0007669"/>
    <property type="project" value="UniProtKB-KW"/>
</dbReference>
<comment type="catalytic activity">
    <reaction evidence="24">
        <text>L-seryl-[protein] + ATP = O-phospho-L-seryl-[protein] + ADP + H(+)</text>
        <dbReference type="Rhea" id="RHEA:17989"/>
        <dbReference type="Rhea" id="RHEA-COMP:9863"/>
        <dbReference type="Rhea" id="RHEA-COMP:11604"/>
        <dbReference type="ChEBI" id="CHEBI:15378"/>
        <dbReference type="ChEBI" id="CHEBI:29999"/>
        <dbReference type="ChEBI" id="CHEBI:30616"/>
        <dbReference type="ChEBI" id="CHEBI:83421"/>
        <dbReference type="ChEBI" id="CHEBI:456216"/>
        <dbReference type="EC" id="2.7.11.1"/>
    </reaction>
</comment>
<evidence type="ECO:0000313" key="30">
    <source>
        <dbReference type="Proteomes" id="UP000504621"/>
    </source>
</evidence>
<gene>
    <name evidence="31" type="primary">LOC110416804</name>
</gene>
<dbReference type="Pfam" id="PF00069">
    <property type="entry name" value="Pkinase"/>
    <property type="match status" value="1"/>
</dbReference>
<sequence>MRRSAIFLLLLMILVSPSIRGCFCSEISQTSLSSHFLPPSPDDDIAVVVTLDGTMHLMDRVSRKVHWSIASGRPIYSSYQAFHDHDNDKLNASGPNGDLFVDCGEDLQLYVHSWRRGRLKKLELSAEEYVRRTPYIAEDGGITLGVKKTTVYLVDANSGRIVQTYRLDDPPSTLDVQNDAGKTVLWTKDAEALMEFGPVNSTTVQQLVYIMRTDYVLQYYSPNSGEVLWNVAFAKIDAELRCLGSENKLSVDYMRDSELQLPCKMKPVVIQIRDHKLLESLPVFDWLDGIIPLPASNQNPRLPPADIFPLALPSDKPWLALPASEMENPLMLDDSNMNITRRSAEMMAGSSIKYFITVLATMLTIIGLAFYRLRQGKGSKQDQEFKLQVVAHKKKKPKRSGNGKNTTKNEKRKKLVPEENTVGNTNRLPYMEENEGKSLLTFSNLVDGRRIGKLLVSNKEIAKGSNGTIVLEGIYDGRPVAVKRLVQTHHDVALKEIQNLIASDQHPNIVRWYGVEFDQDFVYLSLERCTCSLNDLIYVYSKSFQIQTIDKDEDSKLFNEYNFQLRTVMENNKDIELWKPNGCPSPHLLKLMGDIVSGLAHLHELGIIHRDLKPQNVLIIKERSLCAKLSDMGISKRLIGDMSSLTRSATGYGSSGWQAPEQLRQGRQTRAVDLFSLGCVLFFCITGGKHAYGDSIERDVNIVNDRKDLFLIETIPEAMDLFSHLLDPNPEMRPKAQDVLHHPLFWSSEVRLSFLREASDRVELEDRENESALLNALESTATVALGGKWDEKMETAFLNNIGRYRRYKFDSVRDLLRVIRNKFNHYRELPQEIQELLGPIPEGFDSYFYSRFPKLLIEVYKVLYKYCKEEKFFQKYIKSNLI</sequence>
<dbReference type="SMART" id="SM00220">
    <property type="entry name" value="S_TKc"/>
    <property type="match status" value="1"/>
</dbReference>
<keyword evidence="3" id="KW-0723">Serine/threonine-protein kinase</keyword>
<evidence type="ECO:0000256" key="20">
    <source>
        <dbReference type="ARBA" id="ARBA00023187"/>
    </source>
</evidence>
<dbReference type="OrthoDB" id="63989at2759"/>
<dbReference type="GO" id="GO:0006397">
    <property type="term" value="P:mRNA processing"/>
    <property type="evidence" value="ECO:0007669"/>
    <property type="project" value="UniProtKB-KW"/>
</dbReference>
<keyword evidence="16" id="KW-0472">Membrane</keyword>
<dbReference type="GO" id="GO:0016787">
    <property type="term" value="F:hydrolase activity"/>
    <property type="evidence" value="ECO:0007669"/>
    <property type="project" value="UniProtKB-KW"/>
</dbReference>
<dbReference type="InterPro" id="IPR038357">
    <property type="entry name" value="KEN_sf"/>
</dbReference>
<feature type="signal peptide" evidence="27">
    <location>
        <begin position="1"/>
        <end position="21"/>
    </location>
</feature>
<comment type="subunit">
    <text evidence="25">Homodimer; disulfide-linked. Dimer formation is driven by hydrophobic interactions within the N-terminal luminal domains and stabilized by disulfide bridges.</text>
</comment>
<dbReference type="Gene3D" id="1.20.1440.180">
    <property type="entry name" value="KEN domain"/>
    <property type="match status" value="1"/>
</dbReference>
<evidence type="ECO:0000256" key="27">
    <source>
        <dbReference type="SAM" id="SignalP"/>
    </source>
</evidence>
<dbReference type="PANTHER" id="PTHR13954:SF27">
    <property type="entry name" value="SERINE_THREONINE-PROTEIN KINASE_ENDORIBONUCLEASE IRE1B"/>
    <property type="match status" value="1"/>
</dbReference>
<dbReference type="SMART" id="SM00580">
    <property type="entry name" value="PUG"/>
    <property type="match status" value="1"/>
</dbReference>
<dbReference type="GO" id="GO:0051082">
    <property type="term" value="F:unfolded protein binding"/>
    <property type="evidence" value="ECO:0007669"/>
    <property type="project" value="TreeGrafter"/>
</dbReference>
<dbReference type="GO" id="GO:0009751">
    <property type="term" value="P:response to salicylic acid"/>
    <property type="evidence" value="ECO:0007669"/>
    <property type="project" value="UniProtKB-ARBA"/>
</dbReference>
<keyword evidence="5" id="KW-0808">Transferase</keyword>
<keyword evidence="17" id="KW-1015">Disulfide bond</keyword>
<comment type="subcellular location">
    <subcellularLocation>
        <location evidence="1">Endoplasmic reticulum membrane</location>
        <topology evidence="1">Single-pass type I membrane protein</topology>
    </subcellularLocation>
</comment>
<dbReference type="GeneID" id="110416804"/>
<dbReference type="Gene3D" id="3.30.200.20">
    <property type="entry name" value="Phosphorylase Kinase, domain 1"/>
    <property type="match status" value="1"/>
</dbReference>
<dbReference type="GO" id="GO:0004521">
    <property type="term" value="F:RNA endonuclease activity"/>
    <property type="evidence" value="ECO:0007669"/>
    <property type="project" value="InterPro"/>
</dbReference>
<evidence type="ECO:0000256" key="23">
    <source>
        <dbReference type="ARBA" id="ARBA00047899"/>
    </source>
</evidence>
<keyword evidence="22" id="KW-0511">Multifunctional enzyme</keyword>
<evidence type="ECO:0000256" key="8">
    <source>
        <dbReference type="ARBA" id="ARBA00022741"/>
    </source>
</evidence>
<keyword evidence="30" id="KW-1185">Reference proteome</keyword>
<dbReference type="EC" id="2.7.11.1" evidence="2"/>
<dbReference type="InterPro" id="IPR018391">
    <property type="entry name" value="PQQ_b-propeller_rpt"/>
</dbReference>
<dbReference type="InterPro" id="IPR008271">
    <property type="entry name" value="Ser/Thr_kinase_AS"/>
</dbReference>
<dbReference type="GO" id="GO:1990604">
    <property type="term" value="C:IRE1-TRAF2-ASK1 complex"/>
    <property type="evidence" value="ECO:0007669"/>
    <property type="project" value="TreeGrafter"/>
</dbReference>
<evidence type="ECO:0000256" key="9">
    <source>
        <dbReference type="ARBA" id="ARBA00022777"/>
    </source>
</evidence>
<feature type="region of interest" description="Disordered" evidence="26">
    <location>
        <begin position="390"/>
        <end position="428"/>
    </location>
</feature>
<dbReference type="InterPro" id="IPR010513">
    <property type="entry name" value="KEN_dom"/>
</dbReference>
<protein>
    <recommendedName>
        <fullName evidence="2">non-specific serine/threonine protein kinase</fullName>
        <ecNumber evidence="2">2.7.11.1</ecNumber>
    </recommendedName>
</protein>
<evidence type="ECO:0000256" key="15">
    <source>
        <dbReference type="ARBA" id="ARBA00023015"/>
    </source>
</evidence>
<feature type="compositionally biased region" description="Basic residues" evidence="26">
    <location>
        <begin position="391"/>
        <end position="401"/>
    </location>
</feature>
<name>A0A6J1ABL1_9ROSI</name>
<keyword evidence="10" id="KW-0378">Hydrolase</keyword>
<dbReference type="FunFam" id="1.10.510.10:FF:000463">
    <property type="entry name" value="Serine/threonine-protein kinase/endoribonuclease IRE1a"/>
    <property type="match status" value="1"/>
</dbReference>
<evidence type="ECO:0000256" key="25">
    <source>
        <dbReference type="ARBA" id="ARBA00065357"/>
    </source>
</evidence>
<evidence type="ECO:0000256" key="16">
    <source>
        <dbReference type="ARBA" id="ARBA00023136"/>
    </source>
</evidence>
<dbReference type="GO" id="GO:0008380">
    <property type="term" value="P:RNA splicing"/>
    <property type="evidence" value="ECO:0007669"/>
    <property type="project" value="UniProtKB-KW"/>
</dbReference>
<keyword evidence="7 27" id="KW-0732">Signal</keyword>
<evidence type="ECO:0000256" key="12">
    <source>
        <dbReference type="ARBA" id="ARBA00022840"/>
    </source>
</evidence>